<organism evidence="1 2">
    <name type="scientific">Nitrosomonas mobilis</name>
    <dbReference type="NCBI Taxonomy" id="51642"/>
    <lineage>
        <taxon>Bacteria</taxon>
        <taxon>Pseudomonadati</taxon>
        <taxon>Pseudomonadota</taxon>
        <taxon>Betaproteobacteria</taxon>
        <taxon>Nitrosomonadales</taxon>
        <taxon>Nitrosomonadaceae</taxon>
        <taxon>Nitrosomonas</taxon>
    </lineage>
</organism>
<reference evidence="1 2" key="1">
    <citation type="submission" date="2016-10" db="EMBL/GenBank/DDBJ databases">
        <authorList>
            <person name="de Groot N.N."/>
        </authorList>
    </citation>
    <scope>NUCLEOTIDE SEQUENCE [LARGE SCALE GENOMIC DNA]</scope>
    <source>
        <strain evidence="1">1</strain>
    </source>
</reference>
<gene>
    <name evidence="1" type="ORF">NSMM_820040</name>
</gene>
<keyword evidence="2" id="KW-1185">Reference proteome</keyword>
<dbReference type="AlphaFoldDB" id="A0A1G5SI96"/>
<protein>
    <submittedName>
        <fullName evidence="1">Uncharacterized protein</fullName>
    </submittedName>
</protein>
<dbReference type="EMBL" id="FMWO01000094">
    <property type="protein sequence ID" value="SCZ86945.1"/>
    <property type="molecule type" value="Genomic_DNA"/>
</dbReference>
<name>A0A1G5SI96_9PROT</name>
<proteinExistence type="predicted"/>
<sequence length="37" mass="4037">MLQSPATGAADIYTDSAYRSHAQEEDLVVTGHKSHIH</sequence>
<evidence type="ECO:0000313" key="2">
    <source>
        <dbReference type="Proteomes" id="UP000198729"/>
    </source>
</evidence>
<evidence type="ECO:0000313" key="1">
    <source>
        <dbReference type="EMBL" id="SCZ86945.1"/>
    </source>
</evidence>
<accession>A0A1G5SI96</accession>
<dbReference type="Proteomes" id="UP000198729">
    <property type="component" value="Unassembled WGS sequence"/>
</dbReference>